<comment type="caution">
    <text evidence="16">The sequence shown here is derived from an EMBL/GenBank/DDBJ whole genome shotgun (WGS) entry which is preliminary data.</text>
</comment>
<evidence type="ECO:0000256" key="13">
    <source>
        <dbReference type="SAM" id="MobiDB-lite"/>
    </source>
</evidence>
<dbReference type="Pfam" id="PF25426">
    <property type="entry name" value="AAA_lid_BCS1"/>
    <property type="match status" value="1"/>
</dbReference>
<evidence type="ECO:0000256" key="5">
    <source>
        <dbReference type="ARBA" id="ARBA00022792"/>
    </source>
</evidence>
<comment type="similarity">
    <text evidence="2">Belongs to the AAA ATPase family. BCS1 subfamily.</text>
</comment>
<dbReference type="InterPro" id="IPR050747">
    <property type="entry name" value="Mitochondrial_chaperone_BCS1"/>
</dbReference>
<dbReference type="InterPro" id="IPR003959">
    <property type="entry name" value="ATPase_AAA_core"/>
</dbReference>
<evidence type="ECO:0000256" key="7">
    <source>
        <dbReference type="ARBA" id="ARBA00022840"/>
    </source>
</evidence>
<evidence type="ECO:0000259" key="15">
    <source>
        <dbReference type="SMART" id="SM01024"/>
    </source>
</evidence>
<feature type="domain" description="BCS1 N-terminal" evidence="15">
    <location>
        <begin position="52"/>
        <end position="255"/>
    </location>
</feature>
<dbReference type="Pfam" id="PF08740">
    <property type="entry name" value="BCS1_N"/>
    <property type="match status" value="1"/>
</dbReference>
<organism evidence="16 17">
    <name type="scientific">Pseudomassariella vexata</name>
    <dbReference type="NCBI Taxonomy" id="1141098"/>
    <lineage>
        <taxon>Eukaryota</taxon>
        <taxon>Fungi</taxon>
        <taxon>Dikarya</taxon>
        <taxon>Ascomycota</taxon>
        <taxon>Pezizomycotina</taxon>
        <taxon>Sordariomycetes</taxon>
        <taxon>Xylariomycetidae</taxon>
        <taxon>Amphisphaeriales</taxon>
        <taxon>Pseudomassariaceae</taxon>
        <taxon>Pseudomassariella</taxon>
    </lineage>
</organism>
<feature type="compositionally biased region" description="Polar residues" evidence="13">
    <location>
        <begin position="582"/>
        <end position="593"/>
    </location>
</feature>
<keyword evidence="8" id="KW-1133">Transmembrane helix</keyword>
<dbReference type="InParanoid" id="A0A1Y2EFL6"/>
<dbReference type="RefSeq" id="XP_040720299.1">
    <property type="nucleotide sequence ID" value="XM_040859467.1"/>
</dbReference>
<dbReference type="EMBL" id="MCFJ01000002">
    <property type="protein sequence ID" value="ORY70349.1"/>
    <property type="molecule type" value="Genomic_DNA"/>
</dbReference>
<dbReference type="SMART" id="SM01024">
    <property type="entry name" value="BCS1_N"/>
    <property type="match status" value="1"/>
</dbReference>
<proteinExistence type="inferred from homology"/>
<protein>
    <submittedName>
        <fullName evidence="16">p-loop containing nucleoside triphosphate hydrolase protein</fullName>
    </submittedName>
</protein>
<dbReference type="SMART" id="SM00382">
    <property type="entry name" value="AAA"/>
    <property type="match status" value="1"/>
</dbReference>
<keyword evidence="7 12" id="KW-0067">ATP-binding</keyword>
<dbReference type="Proteomes" id="UP000193689">
    <property type="component" value="Unassembled WGS sequence"/>
</dbReference>
<feature type="region of interest" description="Disordered" evidence="13">
    <location>
        <begin position="561"/>
        <end position="642"/>
    </location>
</feature>
<evidence type="ECO:0000256" key="1">
    <source>
        <dbReference type="ARBA" id="ARBA00004434"/>
    </source>
</evidence>
<evidence type="ECO:0000313" key="17">
    <source>
        <dbReference type="Proteomes" id="UP000193689"/>
    </source>
</evidence>
<evidence type="ECO:0000256" key="6">
    <source>
        <dbReference type="ARBA" id="ARBA00022801"/>
    </source>
</evidence>
<dbReference type="PROSITE" id="PS00674">
    <property type="entry name" value="AAA"/>
    <property type="match status" value="1"/>
</dbReference>
<name>A0A1Y2EFL6_9PEZI</name>
<dbReference type="InterPro" id="IPR003593">
    <property type="entry name" value="AAA+_ATPase"/>
</dbReference>
<accession>A0A1Y2EFL6</accession>
<dbReference type="PANTHER" id="PTHR23070">
    <property type="entry name" value="BCS1 AAA-TYPE ATPASE"/>
    <property type="match status" value="1"/>
</dbReference>
<keyword evidence="4 12" id="KW-0547">Nucleotide-binding</keyword>
<dbReference type="Pfam" id="PF00004">
    <property type="entry name" value="AAA"/>
    <property type="match status" value="1"/>
</dbReference>
<dbReference type="AlphaFoldDB" id="A0A1Y2EFL6"/>
<evidence type="ECO:0000256" key="3">
    <source>
        <dbReference type="ARBA" id="ARBA00022692"/>
    </source>
</evidence>
<gene>
    <name evidence="16" type="ORF">BCR38DRAFT_421816</name>
</gene>
<dbReference type="InterPro" id="IPR027417">
    <property type="entry name" value="P-loop_NTPase"/>
</dbReference>
<dbReference type="GO" id="GO:0005524">
    <property type="term" value="F:ATP binding"/>
    <property type="evidence" value="ECO:0007669"/>
    <property type="project" value="UniProtKB-KW"/>
</dbReference>
<dbReference type="GeneID" id="63775679"/>
<evidence type="ECO:0000259" key="14">
    <source>
        <dbReference type="SMART" id="SM00382"/>
    </source>
</evidence>
<evidence type="ECO:0000256" key="11">
    <source>
        <dbReference type="ARBA" id="ARBA00048778"/>
    </source>
</evidence>
<dbReference type="GO" id="GO:0016887">
    <property type="term" value="F:ATP hydrolysis activity"/>
    <property type="evidence" value="ECO:0007669"/>
    <property type="project" value="InterPro"/>
</dbReference>
<keyword evidence="17" id="KW-1185">Reference proteome</keyword>
<comment type="subcellular location">
    <subcellularLocation>
        <location evidence="1">Mitochondrion inner membrane</location>
        <topology evidence="1">Single-pass membrane protein</topology>
    </subcellularLocation>
</comment>
<comment type="catalytic activity">
    <reaction evidence="11">
        <text>ATP + H2O = ADP + phosphate + H(+)</text>
        <dbReference type="Rhea" id="RHEA:13065"/>
        <dbReference type="ChEBI" id="CHEBI:15377"/>
        <dbReference type="ChEBI" id="CHEBI:15378"/>
        <dbReference type="ChEBI" id="CHEBI:30616"/>
        <dbReference type="ChEBI" id="CHEBI:43474"/>
        <dbReference type="ChEBI" id="CHEBI:456216"/>
    </reaction>
    <physiologicalReaction direction="left-to-right" evidence="11">
        <dbReference type="Rhea" id="RHEA:13066"/>
    </physiologicalReaction>
</comment>
<keyword evidence="3" id="KW-0812">Transmembrane</keyword>
<feature type="domain" description="AAA+ ATPase" evidence="14">
    <location>
        <begin position="288"/>
        <end position="432"/>
    </location>
</feature>
<sequence length="642" mass="71544">MGELLKRFRAEGGGSSSIRELVERRRLGFGFLQSFFSKWLKVDLTTLAVILTLFGAISSGTQQVRAIALSVYRWITRFFTASVSIQGSDRLNREVLNWIGAHVLLQQETRILTARSEPIQNDAMHFGRGLVKRIDYFHEKRLPIQYLPTFGITWFFHNRNVFLVRRIPDGRSSREGALATEMPDQYVVPPAGNEPLVVMCLGRSVAPIKKFLDVCRDFADKQRESFTTVRAARNQYHRESWDTTILRPIRPLETVHMDMKVKDELVSDIENYLKHSTRRFYTSRGIPYRRGYLLHGPPGTGKTSLSLALAGRFGLELYILHLPSLNADGELERLFTVLPPQCIVLLEDIDAVGVKRRVVEADKDEDGTKMFSNVRSGGVGRVSLSGLLNVLDGVTSQEGRIVLMTSNMADKLDEALVRPGRIDKMIFLGHIYQQAAEEMFLRMYAPDANEEPNLAETCTVEVGEEELKKLASEFSTKVPDDTFTPAQLQGYLLNHRNRPARAVEDIIAWVQEEQVRMEQSKKHEAEMAALEAKRNKGRLAQQNHKLAAIVAVERGGSSELGFISQPGAGPGDFPPLHESASMPASSGVGTAVTQGGDETEEAQDGGNHRRTENSPGLEKVGTDVETDQAASQDSAVDGEARP</sequence>
<evidence type="ECO:0000256" key="12">
    <source>
        <dbReference type="RuleBase" id="RU003651"/>
    </source>
</evidence>
<evidence type="ECO:0000256" key="2">
    <source>
        <dbReference type="ARBA" id="ARBA00007448"/>
    </source>
</evidence>
<dbReference type="InterPro" id="IPR057495">
    <property type="entry name" value="AAA_lid_BCS1"/>
</dbReference>
<evidence type="ECO:0000256" key="10">
    <source>
        <dbReference type="ARBA" id="ARBA00023136"/>
    </source>
</evidence>
<keyword evidence="6 16" id="KW-0378">Hydrolase</keyword>
<evidence type="ECO:0000256" key="8">
    <source>
        <dbReference type="ARBA" id="ARBA00022989"/>
    </source>
</evidence>
<evidence type="ECO:0000256" key="4">
    <source>
        <dbReference type="ARBA" id="ARBA00022741"/>
    </source>
</evidence>
<reference evidence="16 17" key="1">
    <citation type="submission" date="2016-07" db="EMBL/GenBank/DDBJ databases">
        <title>Pervasive Adenine N6-methylation of Active Genes in Fungi.</title>
        <authorList>
            <consortium name="DOE Joint Genome Institute"/>
            <person name="Mondo S.J."/>
            <person name="Dannebaum R.O."/>
            <person name="Kuo R.C."/>
            <person name="Labutti K."/>
            <person name="Haridas S."/>
            <person name="Kuo A."/>
            <person name="Salamov A."/>
            <person name="Ahrendt S.R."/>
            <person name="Lipzen A."/>
            <person name="Sullivan W."/>
            <person name="Andreopoulos W.B."/>
            <person name="Clum A."/>
            <person name="Lindquist E."/>
            <person name="Daum C."/>
            <person name="Ramamoorthy G.K."/>
            <person name="Gryganskyi A."/>
            <person name="Culley D."/>
            <person name="Magnuson J.K."/>
            <person name="James T.Y."/>
            <person name="O'Malley M.A."/>
            <person name="Stajich J.E."/>
            <person name="Spatafora J.W."/>
            <person name="Visel A."/>
            <person name="Grigoriev I.V."/>
        </authorList>
    </citation>
    <scope>NUCLEOTIDE SEQUENCE [LARGE SCALE GENOMIC DNA]</scope>
    <source>
        <strain evidence="16 17">CBS 129021</strain>
    </source>
</reference>
<dbReference type="SUPFAM" id="SSF52540">
    <property type="entry name" value="P-loop containing nucleoside triphosphate hydrolases"/>
    <property type="match status" value="1"/>
</dbReference>
<evidence type="ECO:0000256" key="9">
    <source>
        <dbReference type="ARBA" id="ARBA00023128"/>
    </source>
</evidence>
<keyword evidence="5" id="KW-0999">Mitochondrion inner membrane</keyword>
<evidence type="ECO:0000313" key="16">
    <source>
        <dbReference type="EMBL" id="ORY70349.1"/>
    </source>
</evidence>
<keyword evidence="9" id="KW-0496">Mitochondrion</keyword>
<dbReference type="STRING" id="1141098.A0A1Y2EFL6"/>
<dbReference type="OrthoDB" id="10251412at2759"/>
<keyword evidence="10" id="KW-0472">Membrane</keyword>
<dbReference type="Gene3D" id="3.40.50.300">
    <property type="entry name" value="P-loop containing nucleotide triphosphate hydrolases"/>
    <property type="match status" value="1"/>
</dbReference>
<dbReference type="InterPro" id="IPR003960">
    <property type="entry name" value="ATPase_AAA_CS"/>
</dbReference>
<dbReference type="GO" id="GO:0005743">
    <property type="term" value="C:mitochondrial inner membrane"/>
    <property type="evidence" value="ECO:0007669"/>
    <property type="project" value="UniProtKB-SubCell"/>
</dbReference>
<dbReference type="InterPro" id="IPR014851">
    <property type="entry name" value="BCS1_N"/>
</dbReference>